<reference evidence="5" key="1">
    <citation type="journal article" date="2019" name="Int. J. Syst. Evol. Microbiol.">
        <title>The Global Catalogue of Microorganisms (GCM) 10K type strain sequencing project: providing services to taxonomists for standard genome sequencing and annotation.</title>
        <authorList>
            <consortium name="The Broad Institute Genomics Platform"/>
            <consortium name="The Broad Institute Genome Sequencing Center for Infectious Disease"/>
            <person name="Wu L."/>
            <person name="Ma J."/>
        </authorList>
    </citation>
    <scope>NUCLEOTIDE SEQUENCE [LARGE SCALE GENOMIC DNA]</scope>
    <source>
        <strain evidence="5">CCUG 64793</strain>
    </source>
</reference>
<dbReference type="EMBL" id="JBHTLI010000001">
    <property type="protein sequence ID" value="MFD1094778.1"/>
    <property type="molecule type" value="Genomic_DNA"/>
</dbReference>
<proteinExistence type="predicted"/>
<keyword evidence="5" id="KW-1185">Reference proteome</keyword>
<gene>
    <name evidence="4" type="ORF">ACFQ3Q_03365</name>
</gene>
<dbReference type="Proteomes" id="UP001597131">
    <property type="component" value="Unassembled WGS sequence"/>
</dbReference>
<accession>A0ABW3NMA5</accession>
<evidence type="ECO:0000313" key="4">
    <source>
        <dbReference type="EMBL" id="MFD1094778.1"/>
    </source>
</evidence>
<feature type="chain" id="PRO_5046518817" evidence="1">
    <location>
        <begin position="21"/>
        <end position="687"/>
    </location>
</feature>
<dbReference type="InterPro" id="IPR007863">
    <property type="entry name" value="Peptidase_M16_C"/>
</dbReference>
<sequence length="687" mass="76089">MRKNILAFVAVLFIAFGATAQIDRSKQPQPGPAPKINVGKPETFTLDNGLKVMVVENHKLPRVSMSLSLDNPPHPEGSKAGVSSLMGAVLGAGSNNIPKDEFNEEVDYLGASLNFYSAGASANTLSKYFPRVLELMAEGAINPKFTQEEFDKEKQRLIENLKSNQKDVAFNARRVRSALAYGKNHPYGEFATEESIEQLNLENVKAYYNTYFVPQNAYLVIVGDVDPAETKKLVEENFSNWDKKNLPSFKLPEVTNAQYTQINFIDMPNAVQSEIAVVNTIKLQKGDEDYFPVLLANKILGGGGEARLFLNLREDKGYTYGAYSSTGDDKIASTFVASASVRNAVTDSAIVAFLDEIHRIRDEKVTPQELNNAKNKYTGDFVLSLEQPSTIAKFALNIETEDLSDDFYETFLEKIKAVTLEDVQRVAQNYFKIDKARIVVAGKGSEVAEDLENMTYNGKNIPVRYFDRFGNETEKPEAKKMDASMSVKKVFENYIEAIGGREAVNDIESVVLLAQAEVQGMQLDLNLKRTSDGKLNQTISMNGNVMSKQVFNGEEGYVMAQGQKIPYTEDQIKIAKADANPFPELNTENASLEGIEEVNGSDAYVVAFDANNKSFYDTETGLKVQSSKTMSQGGQTMTITTGYNNYEATEGVKFPHQLSMNMGPQNLEFNVSEVLVNEGVSETDFEL</sequence>
<dbReference type="Pfam" id="PF05193">
    <property type="entry name" value="Peptidase_M16_C"/>
    <property type="match status" value="1"/>
</dbReference>
<evidence type="ECO:0000313" key="5">
    <source>
        <dbReference type="Proteomes" id="UP001597131"/>
    </source>
</evidence>
<name>A0ABW3NMA5_9FLAO</name>
<protein>
    <submittedName>
        <fullName evidence="4">M16 family metallopeptidase</fullName>
    </submittedName>
</protein>
<evidence type="ECO:0000259" key="2">
    <source>
        <dbReference type="Pfam" id="PF00675"/>
    </source>
</evidence>
<evidence type="ECO:0000256" key="1">
    <source>
        <dbReference type="SAM" id="SignalP"/>
    </source>
</evidence>
<dbReference type="Gene3D" id="3.30.830.10">
    <property type="entry name" value="Metalloenzyme, LuxS/M16 peptidase-like"/>
    <property type="match status" value="2"/>
</dbReference>
<evidence type="ECO:0000259" key="3">
    <source>
        <dbReference type="Pfam" id="PF05193"/>
    </source>
</evidence>
<keyword evidence="1" id="KW-0732">Signal</keyword>
<feature type="domain" description="Peptidase M16 C-terminal" evidence="3">
    <location>
        <begin position="199"/>
        <end position="376"/>
    </location>
</feature>
<dbReference type="InterPro" id="IPR011765">
    <property type="entry name" value="Pept_M16_N"/>
</dbReference>
<dbReference type="PANTHER" id="PTHR11851">
    <property type="entry name" value="METALLOPROTEASE"/>
    <property type="match status" value="1"/>
</dbReference>
<comment type="caution">
    <text evidence="4">The sequence shown here is derived from an EMBL/GenBank/DDBJ whole genome shotgun (WGS) entry which is preliminary data.</text>
</comment>
<dbReference type="PANTHER" id="PTHR11851:SF224">
    <property type="entry name" value="PROCESSING PROTEASE"/>
    <property type="match status" value="1"/>
</dbReference>
<dbReference type="Pfam" id="PF00675">
    <property type="entry name" value="Peptidase_M16"/>
    <property type="match status" value="1"/>
</dbReference>
<dbReference type="InterPro" id="IPR050361">
    <property type="entry name" value="MPP/UQCRC_Complex"/>
</dbReference>
<organism evidence="4 5">
    <name type="scientific">Salegentibacter chungangensis</name>
    <dbReference type="NCBI Taxonomy" id="1335724"/>
    <lineage>
        <taxon>Bacteria</taxon>
        <taxon>Pseudomonadati</taxon>
        <taxon>Bacteroidota</taxon>
        <taxon>Flavobacteriia</taxon>
        <taxon>Flavobacteriales</taxon>
        <taxon>Flavobacteriaceae</taxon>
        <taxon>Salegentibacter</taxon>
    </lineage>
</organism>
<dbReference type="SUPFAM" id="SSF63411">
    <property type="entry name" value="LuxS/MPP-like metallohydrolase"/>
    <property type="match status" value="2"/>
</dbReference>
<dbReference type="InterPro" id="IPR011249">
    <property type="entry name" value="Metalloenz_LuxS/M16"/>
</dbReference>
<feature type="signal peptide" evidence="1">
    <location>
        <begin position="1"/>
        <end position="20"/>
    </location>
</feature>
<feature type="domain" description="Peptidase M16 N-terminal" evidence="2">
    <location>
        <begin position="75"/>
        <end position="168"/>
    </location>
</feature>
<dbReference type="RefSeq" id="WP_380742904.1">
    <property type="nucleotide sequence ID" value="NZ_JBHTLI010000001.1"/>
</dbReference>